<dbReference type="PANTHER" id="PTHR48106">
    <property type="entry name" value="QUINONE OXIDOREDUCTASE PIG3-RELATED"/>
    <property type="match status" value="1"/>
</dbReference>
<evidence type="ECO:0000259" key="3">
    <source>
        <dbReference type="SMART" id="SM00829"/>
    </source>
</evidence>
<dbReference type="GO" id="GO:0005829">
    <property type="term" value="C:cytosol"/>
    <property type="evidence" value="ECO:0007669"/>
    <property type="project" value="TreeGrafter"/>
</dbReference>
<dbReference type="Pfam" id="PF00107">
    <property type="entry name" value="ADH_zinc_N"/>
    <property type="match status" value="1"/>
</dbReference>
<gene>
    <name evidence="4" type="ORF">CJ255_12800</name>
</gene>
<dbReference type="Pfam" id="PF08240">
    <property type="entry name" value="ADH_N"/>
    <property type="match status" value="1"/>
</dbReference>
<dbReference type="InterPro" id="IPR047618">
    <property type="entry name" value="QOR-like"/>
</dbReference>
<keyword evidence="5" id="KW-1185">Reference proteome</keyword>
<dbReference type="InterPro" id="IPR011032">
    <property type="entry name" value="GroES-like_sf"/>
</dbReference>
<keyword evidence="2" id="KW-0560">Oxidoreductase</keyword>
<dbReference type="InterPro" id="IPR013149">
    <property type="entry name" value="ADH-like_C"/>
</dbReference>
<dbReference type="FunFam" id="3.40.50.720:FF:000053">
    <property type="entry name" value="Quinone oxidoreductase 1"/>
    <property type="match status" value="1"/>
</dbReference>
<organism evidence="4 5">
    <name type="scientific">Candidatus Viridilinea mediisalina</name>
    <dbReference type="NCBI Taxonomy" id="2024553"/>
    <lineage>
        <taxon>Bacteria</taxon>
        <taxon>Bacillati</taxon>
        <taxon>Chloroflexota</taxon>
        <taxon>Chloroflexia</taxon>
        <taxon>Chloroflexales</taxon>
        <taxon>Chloroflexineae</taxon>
        <taxon>Oscillochloridaceae</taxon>
        <taxon>Candidatus Viridilinea</taxon>
    </lineage>
</organism>
<dbReference type="PANTHER" id="PTHR48106:SF13">
    <property type="entry name" value="QUINONE OXIDOREDUCTASE-RELATED"/>
    <property type="match status" value="1"/>
</dbReference>
<dbReference type="InterPro" id="IPR013154">
    <property type="entry name" value="ADH-like_N"/>
</dbReference>
<dbReference type="InterPro" id="IPR020843">
    <property type="entry name" value="ER"/>
</dbReference>
<dbReference type="AlphaFoldDB" id="A0A2A6RI16"/>
<dbReference type="CDD" id="cd05286">
    <property type="entry name" value="QOR2"/>
    <property type="match status" value="1"/>
</dbReference>
<dbReference type="InterPro" id="IPR036291">
    <property type="entry name" value="NAD(P)-bd_dom_sf"/>
</dbReference>
<dbReference type="SUPFAM" id="SSF51735">
    <property type="entry name" value="NAD(P)-binding Rossmann-fold domains"/>
    <property type="match status" value="1"/>
</dbReference>
<dbReference type="SMART" id="SM00829">
    <property type="entry name" value="PKS_ER"/>
    <property type="match status" value="1"/>
</dbReference>
<comment type="caution">
    <text evidence="4">The sequence shown here is derived from an EMBL/GenBank/DDBJ whole genome shotgun (WGS) entry which is preliminary data.</text>
</comment>
<keyword evidence="1" id="KW-0521">NADP</keyword>
<evidence type="ECO:0000313" key="4">
    <source>
        <dbReference type="EMBL" id="PDW02662.1"/>
    </source>
</evidence>
<proteinExistence type="predicted"/>
<reference evidence="5" key="1">
    <citation type="submission" date="2017-08" db="EMBL/GenBank/DDBJ databases">
        <authorList>
            <person name="Grouzdev D.S."/>
            <person name="Gaisin V.A."/>
            <person name="Rysina M.S."/>
            <person name="Gorlenko V.M."/>
        </authorList>
    </citation>
    <scope>NUCLEOTIDE SEQUENCE [LARGE SCALE GENOMIC DNA]</scope>
    <source>
        <strain evidence="5">Kir15-3F</strain>
    </source>
</reference>
<dbReference type="SUPFAM" id="SSF50129">
    <property type="entry name" value="GroES-like"/>
    <property type="match status" value="1"/>
</dbReference>
<evidence type="ECO:0000256" key="2">
    <source>
        <dbReference type="ARBA" id="ARBA00023002"/>
    </source>
</evidence>
<evidence type="ECO:0000256" key="1">
    <source>
        <dbReference type="ARBA" id="ARBA00022857"/>
    </source>
</evidence>
<feature type="domain" description="Enoyl reductase (ER)" evidence="3">
    <location>
        <begin position="10"/>
        <end position="320"/>
    </location>
</feature>
<dbReference type="Gene3D" id="3.90.180.10">
    <property type="entry name" value="Medium-chain alcohol dehydrogenases, catalytic domain"/>
    <property type="match status" value="1"/>
</dbReference>
<protein>
    <submittedName>
        <fullName evidence="4">NADPH:quinone reductase</fullName>
    </submittedName>
</protein>
<dbReference type="GO" id="GO:0035925">
    <property type="term" value="F:mRNA 3'-UTR AU-rich region binding"/>
    <property type="evidence" value="ECO:0007669"/>
    <property type="project" value="TreeGrafter"/>
</dbReference>
<dbReference type="Gene3D" id="3.40.50.720">
    <property type="entry name" value="NAD(P)-binding Rossmann-like Domain"/>
    <property type="match status" value="1"/>
</dbReference>
<dbReference type="OrthoDB" id="9792162at2"/>
<evidence type="ECO:0000313" key="5">
    <source>
        <dbReference type="Proteomes" id="UP000220527"/>
    </source>
</evidence>
<dbReference type="RefSeq" id="WP_097644518.1">
    <property type="nucleotide sequence ID" value="NZ_NQWI01000057.1"/>
</dbReference>
<sequence length="322" mass="33731">MRAIQVAITGGPEVLQLSELPPPEPGPGQVRVRVAAAGLNFIDTYHRTGLYPQTLPFTPGLEFAGTIDALGPGVDGWAVGERVATPAGIGAYAALALAPAAKLVRLPNGVDLKLAAAALLQGLTAHYLAYSTYTLRSSDTCVITAAAGGVGLLLVQIAKRLGARVIGLCGSEAKASLVRDAGADEVIVYTCEPFAPRVRELTNGVGADVVYDSVGASTFEASLESLRPRGMLVSFGNASGPVPPVSPLLLSTKGSLFLTRPTLAHYTADQEELQWRAGDLFRWMADGELAVRIDREFPLAQAAEAHRALEARQTTGKVLLIP</sequence>
<name>A0A2A6RI16_9CHLR</name>
<dbReference type="Proteomes" id="UP000220527">
    <property type="component" value="Unassembled WGS sequence"/>
</dbReference>
<accession>A0A2A6RI16</accession>
<dbReference type="GO" id="GO:0070402">
    <property type="term" value="F:NADPH binding"/>
    <property type="evidence" value="ECO:0007669"/>
    <property type="project" value="TreeGrafter"/>
</dbReference>
<dbReference type="EMBL" id="NQWI01000057">
    <property type="protein sequence ID" value="PDW02662.1"/>
    <property type="molecule type" value="Genomic_DNA"/>
</dbReference>
<dbReference type="GO" id="GO:0003960">
    <property type="term" value="F:quinone reductase (NADPH) activity"/>
    <property type="evidence" value="ECO:0007669"/>
    <property type="project" value="InterPro"/>
</dbReference>